<dbReference type="Proteomes" id="UP000249499">
    <property type="component" value="Plasmid pRt1078"/>
</dbReference>
<name>A0AAF1K835_9HYPH</name>
<dbReference type="KEGG" id="rtu:PR017_20045"/>
<dbReference type="EMBL" id="CP117256">
    <property type="protein sequence ID" value="WFR97514.1"/>
    <property type="molecule type" value="Genomic_DNA"/>
</dbReference>
<organism evidence="1 2">
    <name type="scientific">Rhizobium tumorigenes</name>
    <dbReference type="NCBI Taxonomy" id="2041385"/>
    <lineage>
        <taxon>Bacteria</taxon>
        <taxon>Pseudomonadati</taxon>
        <taxon>Pseudomonadota</taxon>
        <taxon>Alphaproteobacteria</taxon>
        <taxon>Hyphomicrobiales</taxon>
        <taxon>Rhizobiaceae</taxon>
        <taxon>Rhizobium/Agrobacterium group</taxon>
        <taxon>Rhizobium</taxon>
    </lineage>
</organism>
<dbReference type="RefSeq" id="WP_133255627.1">
    <property type="nucleotide sequence ID" value="NZ_CP117256.1"/>
</dbReference>
<reference evidence="1 2" key="1">
    <citation type="journal article" date="2018" name="Sci. Rep.">
        <title>Rhizobium tumorigenes sp. nov., a novel plant tumorigenic bacterium isolated from cane gall tumors on thornless blackberry.</title>
        <authorList>
            <person name="Kuzmanovi N."/>
            <person name="Smalla K."/>
            <person name="Gronow S."/>
            <person name="PuBawska J."/>
        </authorList>
    </citation>
    <scope>NUCLEOTIDE SEQUENCE [LARGE SCALE GENOMIC DNA]</scope>
    <source>
        <strain evidence="1 2">1078</strain>
    </source>
</reference>
<gene>
    <name evidence="1" type="ORF">PR017_20045</name>
</gene>
<proteinExistence type="predicted"/>
<geneLocation type="plasmid" evidence="1 2">
    <name>pRt1078</name>
</geneLocation>
<keyword evidence="2" id="KW-1185">Reference proteome</keyword>
<reference evidence="2" key="2">
    <citation type="journal article" date="2023" name="MicrobiologyOpen">
        <title>Genomics of the tumorigenes clade of the family Rhizobiaceae and description of Rhizobium rhododendri sp. nov.</title>
        <authorList>
            <person name="Kuzmanovic N."/>
            <person name="diCenzo G.C."/>
            <person name="Bunk B."/>
            <person name="Sproeer C."/>
            <person name="Fruehling A."/>
            <person name="Neumann-Schaal M."/>
            <person name="Overmann J."/>
            <person name="Smalla K."/>
        </authorList>
    </citation>
    <scope>NUCLEOTIDE SEQUENCE [LARGE SCALE GENOMIC DNA]</scope>
    <source>
        <strain evidence="2">1078</strain>
        <plasmid evidence="2">pRt1078</plasmid>
    </source>
</reference>
<protein>
    <submittedName>
        <fullName evidence="1">Uncharacterized protein</fullName>
    </submittedName>
</protein>
<evidence type="ECO:0000313" key="1">
    <source>
        <dbReference type="EMBL" id="WFR97514.1"/>
    </source>
</evidence>
<evidence type="ECO:0000313" key="2">
    <source>
        <dbReference type="Proteomes" id="UP000249499"/>
    </source>
</evidence>
<accession>A0AAF1K835</accession>
<keyword evidence="1" id="KW-0614">Plasmid</keyword>
<dbReference type="AlphaFoldDB" id="A0AAF1K835"/>
<sequence>MSDETMMRWDPYSLTRDGDFDTFWKAHVAARPRKMLLVLGRGFDVRALATASRLQAAGAVLQIWLLAFDNGLADSPLRAKLTLDNYNGLVALFGNAAIKRIDIKIGGPAGSAATSRNTQAAIKGAGSCSGFDDVVIDISAMPRMVALTAVAQILYNLDQMAKTGGPNVNLHVTTAESVAADLGAQGGSLSDAVTLVAGFSGQLTAQGTENWPRVWFPVLGERQHERLDLIRAEVDPDEICPVIPFPTRNARRGDEIVNEHRAILFDEFQIEPKNVLLACEYNPFEAYKQLFQAMDRYRRALNKLGGCKAFVSPVSSKLLSIGVLLACYDHKYGQISGPPLDVGIPYVETAVYGDPDQGMEPEFELYSMWIRGEWEI</sequence>